<evidence type="ECO:0000256" key="6">
    <source>
        <dbReference type="ARBA" id="ARBA00022771"/>
    </source>
</evidence>
<keyword evidence="7" id="KW-0862">Zinc</keyword>
<evidence type="ECO:0000256" key="8">
    <source>
        <dbReference type="ARBA" id="ARBA00022999"/>
    </source>
</evidence>
<evidence type="ECO:0000256" key="1">
    <source>
        <dbReference type="ARBA" id="ARBA00022443"/>
    </source>
</evidence>
<dbReference type="SMART" id="SM00233">
    <property type="entry name" value="PH"/>
    <property type="match status" value="1"/>
</dbReference>
<evidence type="ECO:0000256" key="5">
    <source>
        <dbReference type="ARBA" id="ARBA00022737"/>
    </source>
</evidence>
<dbReference type="Proteomes" id="UP000887566">
    <property type="component" value="Unplaced"/>
</dbReference>
<dbReference type="SUPFAM" id="SSF50044">
    <property type="entry name" value="SH3-domain"/>
    <property type="match status" value="2"/>
</dbReference>
<dbReference type="SMART" id="SM00326">
    <property type="entry name" value="SH3"/>
    <property type="match status" value="2"/>
</dbReference>
<organism evidence="19 20">
    <name type="scientific">Plectus sambesii</name>
    <dbReference type="NCBI Taxonomy" id="2011161"/>
    <lineage>
        <taxon>Eukaryota</taxon>
        <taxon>Metazoa</taxon>
        <taxon>Ecdysozoa</taxon>
        <taxon>Nematoda</taxon>
        <taxon>Chromadorea</taxon>
        <taxon>Plectida</taxon>
        <taxon>Plectina</taxon>
        <taxon>Plectoidea</taxon>
        <taxon>Plectidae</taxon>
        <taxon>Plectus</taxon>
    </lineage>
</organism>
<dbReference type="Pfam" id="PF00017">
    <property type="entry name" value="SH2"/>
    <property type="match status" value="1"/>
</dbReference>
<dbReference type="InterPro" id="IPR001715">
    <property type="entry name" value="CH_dom"/>
</dbReference>
<evidence type="ECO:0000256" key="11">
    <source>
        <dbReference type="SAM" id="Coils"/>
    </source>
</evidence>
<evidence type="ECO:0000256" key="2">
    <source>
        <dbReference type="ARBA" id="ARBA00022553"/>
    </source>
</evidence>
<proteinExistence type="predicted"/>
<keyword evidence="1 10" id="KW-0728">SH3 domain</keyword>
<dbReference type="CDD" id="cd00174">
    <property type="entry name" value="SH3"/>
    <property type="match status" value="1"/>
</dbReference>
<accession>A0A914VV20</accession>
<dbReference type="InterPro" id="IPR011993">
    <property type="entry name" value="PH-like_dom_sf"/>
</dbReference>
<dbReference type="Gene3D" id="3.30.505.10">
    <property type="entry name" value="SH2 domain"/>
    <property type="match status" value="1"/>
</dbReference>
<dbReference type="Gene3D" id="1.20.900.10">
    <property type="entry name" value="Dbl homology (DH) domain"/>
    <property type="match status" value="1"/>
</dbReference>
<dbReference type="InterPro" id="IPR001849">
    <property type="entry name" value="PH_domain"/>
</dbReference>
<evidence type="ECO:0000259" key="15">
    <source>
        <dbReference type="PROSITE" id="PS50003"/>
    </source>
</evidence>
<dbReference type="PROSITE" id="PS50021">
    <property type="entry name" value="CH"/>
    <property type="match status" value="1"/>
</dbReference>
<keyword evidence="5" id="KW-0677">Repeat</keyword>
<dbReference type="Pfam" id="PF00130">
    <property type="entry name" value="C1_1"/>
    <property type="match status" value="1"/>
</dbReference>
<dbReference type="InterPro" id="IPR036028">
    <property type="entry name" value="SH3-like_dom_sf"/>
</dbReference>
<dbReference type="PANTHER" id="PTHR45818:SF3">
    <property type="entry name" value="PROTEIN VAV"/>
    <property type="match status" value="1"/>
</dbReference>
<feature type="domain" description="Phorbol-ester/DAG-type" evidence="18">
    <location>
        <begin position="557"/>
        <end position="606"/>
    </location>
</feature>
<evidence type="ECO:0000259" key="17">
    <source>
        <dbReference type="PROSITE" id="PS50021"/>
    </source>
</evidence>
<keyword evidence="4" id="KW-0479">Metal-binding</keyword>
<dbReference type="AlphaFoldDB" id="A0A914VV20"/>
<keyword evidence="11" id="KW-0175">Coiled coil</keyword>
<keyword evidence="8 9" id="KW-0727">SH2 domain</keyword>
<dbReference type="InterPro" id="IPR036872">
    <property type="entry name" value="CH_dom_sf"/>
</dbReference>
<feature type="domain" description="Calponin-homology (CH)" evidence="17">
    <location>
        <begin position="5"/>
        <end position="124"/>
    </location>
</feature>
<feature type="compositionally biased region" description="Low complexity" evidence="12">
    <location>
        <begin position="741"/>
        <end position="757"/>
    </location>
</feature>
<dbReference type="SUPFAM" id="SSF48065">
    <property type="entry name" value="DBL homology domain (DH-domain)"/>
    <property type="match status" value="1"/>
</dbReference>
<dbReference type="Gene3D" id="3.30.60.20">
    <property type="match status" value="1"/>
</dbReference>
<dbReference type="CDD" id="cd00160">
    <property type="entry name" value="RhoGEF"/>
    <property type="match status" value="1"/>
</dbReference>
<feature type="domain" description="SH2" evidence="13">
    <location>
        <begin position="772"/>
        <end position="861"/>
    </location>
</feature>
<dbReference type="GO" id="GO:0005737">
    <property type="term" value="C:cytoplasm"/>
    <property type="evidence" value="ECO:0007669"/>
    <property type="project" value="TreeGrafter"/>
</dbReference>
<feature type="domain" description="DH" evidence="16">
    <location>
        <begin position="208"/>
        <end position="398"/>
    </location>
</feature>
<dbReference type="Pfam" id="PF00307">
    <property type="entry name" value="CH"/>
    <property type="match status" value="1"/>
</dbReference>
<dbReference type="PRINTS" id="PR00401">
    <property type="entry name" value="SH2DOMAIN"/>
</dbReference>
<dbReference type="PROSITE" id="PS00479">
    <property type="entry name" value="ZF_DAG_PE_1"/>
    <property type="match status" value="1"/>
</dbReference>
<evidence type="ECO:0000256" key="12">
    <source>
        <dbReference type="SAM" id="MobiDB-lite"/>
    </source>
</evidence>
<dbReference type="InterPro" id="IPR000219">
    <property type="entry name" value="DH_dom"/>
</dbReference>
<dbReference type="Gene3D" id="2.30.29.30">
    <property type="entry name" value="Pleckstrin-homology domain (PH domain)/Phosphotyrosine-binding domain (PTB)"/>
    <property type="match status" value="1"/>
</dbReference>
<keyword evidence="2" id="KW-0597">Phosphoprotein</keyword>
<evidence type="ECO:0000259" key="13">
    <source>
        <dbReference type="PROSITE" id="PS50001"/>
    </source>
</evidence>
<dbReference type="InterPro" id="IPR002219">
    <property type="entry name" value="PKC_DAG/PE"/>
</dbReference>
<dbReference type="SUPFAM" id="SSF55550">
    <property type="entry name" value="SH2 domain"/>
    <property type="match status" value="1"/>
</dbReference>
<dbReference type="CDD" id="cd20810">
    <property type="entry name" value="C1_VAV"/>
    <property type="match status" value="1"/>
</dbReference>
<keyword evidence="3" id="KW-0344">Guanine-nucleotide releasing factor</keyword>
<dbReference type="SMART" id="SM00033">
    <property type="entry name" value="CH"/>
    <property type="match status" value="1"/>
</dbReference>
<dbReference type="GO" id="GO:0016477">
    <property type="term" value="P:cell migration"/>
    <property type="evidence" value="ECO:0007669"/>
    <property type="project" value="TreeGrafter"/>
</dbReference>
<dbReference type="CDD" id="cd01223">
    <property type="entry name" value="PH_Vav"/>
    <property type="match status" value="1"/>
</dbReference>
<dbReference type="InterPro" id="IPR035899">
    <property type="entry name" value="DBL_dom_sf"/>
</dbReference>
<keyword evidence="6" id="KW-0863">Zinc-finger</keyword>
<evidence type="ECO:0000256" key="7">
    <source>
        <dbReference type="ARBA" id="ARBA00022833"/>
    </source>
</evidence>
<sequence length="935" mass="106328">MGDDSVLWRECVQWMVDCKVLDRQHRATWPSAELVDFAQHLRDGVLLCQLANRLVKGCIDNRELSLRPQLSQFLCLKNICLFLGACQSTFNIPQKDLFEAWELYKVSDFGKVLNTLSKLSKSEAALRTGITGFPAHSAISPTVEYYNDEIYRNLEEEAGKKELEENIYDDDDDEGGRIYDSLIVRHPRGVPTQATPISKGQPFVPTDTRGHCIKELQDTELNYVEALKMIQNKFYAPLKEVLTAEDHETIFINILELSQVHTSFNLELSRAVRVSAGLATPAEASTAMRIGEVFVRWKNKFVAYSRYCAQLPASRALIERYENENKEIKQKIADCGYEANHNQFRLQDLLSVPMQRVLKYHILLNELIKLTPLEHPDRPSLDLAKEAMMDINSYINEVKRDSETKQIIKDIQNSILDLEMPENTSLTDYGRLLKDGEIKIADHGQRDGHKVKSRYVFIFDKVMLICKNARGRSNQYTYKSAQVISEYKIEHAESESTKFDTIRSMGRKWLFSWMLVHTGAANVIQMYAKSMDQKVAWMQALQSANDNVRPRAAESTGHDLRFYTFIDATECSHCQKLLAGLFYQGYRCELCECNFHKRCIEPAGRCRGRPPPIMKSKLSTSSLTPSVTVSVGDRVRAVHNFNSVDQSCLSFDINDLIEVLEIGHDGWWKGRVVEGRARDRVGYFKGEYVCKNRFSSFGAPNRRSFSGTTWNGGGMMDSPTVQLPMGRTVSTDSSTRDSPRRTPSMVSASSFVSPSSSNGHEYVNTDVKEQPWFLENIDRPAAEKQLAGLPDGTFLVRYSAAQARFALSISYEKEVKHVKVEYGDQGFWLDETLMFPTIVDMIKYYQEHNMQESFTSLNTTLKIAYGEYPTTVAIHEFVASDDKMVSLAIGDEVLVIDTQGEQRGWWKGKVNGRIGYFPLSYVNEIKPASTNSPVR</sequence>
<dbReference type="Pfam" id="PF22697">
    <property type="entry name" value="SOS1_NGEF_PH"/>
    <property type="match status" value="1"/>
</dbReference>
<dbReference type="GO" id="GO:0005085">
    <property type="term" value="F:guanyl-nucleotide exchange factor activity"/>
    <property type="evidence" value="ECO:0007669"/>
    <property type="project" value="UniProtKB-KW"/>
</dbReference>
<dbReference type="Gene3D" id="2.30.30.40">
    <property type="entry name" value="SH3 Domains"/>
    <property type="match status" value="2"/>
</dbReference>
<evidence type="ECO:0000259" key="16">
    <source>
        <dbReference type="PROSITE" id="PS50010"/>
    </source>
</evidence>
<dbReference type="SUPFAM" id="SSF50729">
    <property type="entry name" value="PH domain-like"/>
    <property type="match status" value="1"/>
</dbReference>
<dbReference type="Pfam" id="PF00018">
    <property type="entry name" value="SH3_1"/>
    <property type="match status" value="1"/>
</dbReference>
<evidence type="ECO:0000313" key="20">
    <source>
        <dbReference type="WBParaSite" id="PSAMB.scaffold2457size23109.g19347.t1"/>
    </source>
</evidence>
<dbReference type="SMART" id="SM00252">
    <property type="entry name" value="SH2"/>
    <property type="match status" value="1"/>
</dbReference>
<evidence type="ECO:0000256" key="3">
    <source>
        <dbReference type="ARBA" id="ARBA00022658"/>
    </source>
</evidence>
<dbReference type="PROSITE" id="PS50002">
    <property type="entry name" value="SH3"/>
    <property type="match status" value="2"/>
</dbReference>
<dbReference type="CDD" id="cd21201">
    <property type="entry name" value="CH_VAV"/>
    <property type="match status" value="1"/>
</dbReference>
<dbReference type="InterPro" id="IPR055251">
    <property type="entry name" value="SOS1_NGEF_PH"/>
</dbReference>
<dbReference type="InterPro" id="IPR036860">
    <property type="entry name" value="SH2_dom_sf"/>
</dbReference>
<dbReference type="GO" id="GO:0008270">
    <property type="term" value="F:zinc ion binding"/>
    <property type="evidence" value="ECO:0007669"/>
    <property type="project" value="UniProtKB-KW"/>
</dbReference>
<feature type="domain" description="PH" evidence="15">
    <location>
        <begin position="431"/>
        <end position="546"/>
    </location>
</feature>
<protein>
    <submittedName>
        <fullName evidence="20">Protein vav-1</fullName>
    </submittedName>
</protein>
<dbReference type="PROSITE" id="PS50010">
    <property type="entry name" value="DH_2"/>
    <property type="match status" value="1"/>
</dbReference>
<dbReference type="InterPro" id="IPR037832">
    <property type="entry name" value="PH_Vav"/>
</dbReference>
<evidence type="ECO:0000256" key="9">
    <source>
        <dbReference type="PROSITE-ProRule" id="PRU00191"/>
    </source>
</evidence>
<dbReference type="WBParaSite" id="PSAMB.scaffold2457size23109.g19347.t1">
    <property type="protein sequence ID" value="PSAMB.scaffold2457size23109.g19347.t1"/>
    <property type="gene ID" value="PSAMB.scaffold2457size23109.g19347"/>
</dbReference>
<dbReference type="PANTHER" id="PTHR45818">
    <property type="entry name" value="PROTEIN VAV"/>
    <property type="match status" value="1"/>
</dbReference>
<evidence type="ECO:0000259" key="18">
    <source>
        <dbReference type="PROSITE" id="PS50081"/>
    </source>
</evidence>
<feature type="domain" description="SH3" evidence="14">
    <location>
        <begin position="630"/>
        <end position="694"/>
    </location>
</feature>
<dbReference type="Pfam" id="PF14604">
    <property type="entry name" value="SH3_9"/>
    <property type="match status" value="1"/>
</dbReference>
<feature type="coiled-coil region" evidence="11">
    <location>
        <begin position="311"/>
        <end position="338"/>
    </location>
</feature>
<dbReference type="PROSITE" id="PS50003">
    <property type="entry name" value="PH_DOMAIN"/>
    <property type="match status" value="1"/>
</dbReference>
<name>A0A914VV20_9BILA</name>
<evidence type="ECO:0000256" key="4">
    <source>
        <dbReference type="ARBA" id="ARBA00022723"/>
    </source>
</evidence>
<evidence type="ECO:0000256" key="10">
    <source>
        <dbReference type="PROSITE-ProRule" id="PRU00192"/>
    </source>
</evidence>
<evidence type="ECO:0000313" key="19">
    <source>
        <dbReference type="Proteomes" id="UP000887566"/>
    </source>
</evidence>
<feature type="domain" description="SH3" evidence="14">
    <location>
        <begin position="866"/>
        <end position="927"/>
    </location>
</feature>
<dbReference type="PROSITE" id="PS50001">
    <property type="entry name" value="SH2"/>
    <property type="match status" value="1"/>
</dbReference>
<dbReference type="SMART" id="SM00325">
    <property type="entry name" value="RhoGEF"/>
    <property type="match status" value="1"/>
</dbReference>
<dbReference type="InterPro" id="IPR000980">
    <property type="entry name" value="SH2"/>
</dbReference>
<dbReference type="Gene3D" id="1.10.418.10">
    <property type="entry name" value="Calponin-like domain"/>
    <property type="match status" value="1"/>
</dbReference>
<dbReference type="SUPFAM" id="SSF47576">
    <property type="entry name" value="Calponin-homology domain, CH-domain"/>
    <property type="match status" value="1"/>
</dbReference>
<reference evidence="20" key="1">
    <citation type="submission" date="2022-11" db="UniProtKB">
        <authorList>
            <consortium name="WormBaseParasite"/>
        </authorList>
    </citation>
    <scope>IDENTIFICATION</scope>
</reference>
<dbReference type="Pfam" id="PF00621">
    <property type="entry name" value="RhoGEF"/>
    <property type="match status" value="1"/>
</dbReference>
<evidence type="ECO:0000259" key="14">
    <source>
        <dbReference type="PROSITE" id="PS50002"/>
    </source>
</evidence>
<keyword evidence="19" id="KW-1185">Reference proteome</keyword>
<dbReference type="SMART" id="SM00109">
    <property type="entry name" value="C1"/>
    <property type="match status" value="1"/>
</dbReference>
<dbReference type="PROSITE" id="PS50081">
    <property type="entry name" value="ZF_DAG_PE_2"/>
    <property type="match status" value="1"/>
</dbReference>
<dbReference type="InterPro" id="IPR001452">
    <property type="entry name" value="SH3_domain"/>
</dbReference>
<feature type="region of interest" description="Disordered" evidence="12">
    <location>
        <begin position="719"/>
        <end position="762"/>
    </location>
</feature>